<feature type="transmembrane region" description="Helical" evidence="9">
    <location>
        <begin position="7"/>
        <end position="25"/>
    </location>
</feature>
<evidence type="ECO:0000256" key="2">
    <source>
        <dbReference type="ARBA" id="ARBA00006523"/>
    </source>
</evidence>
<keyword evidence="3" id="KW-0813">Transport</keyword>
<dbReference type="InterPro" id="IPR036259">
    <property type="entry name" value="MFS_trans_sf"/>
</dbReference>
<dbReference type="InterPro" id="IPR020846">
    <property type="entry name" value="MFS_dom"/>
</dbReference>
<keyword evidence="5" id="KW-0762">Sugar transport</keyword>
<keyword evidence="7 9" id="KW-1133">Transmembrane helix</keyword>
<keyword evidence="6 9" id="KW-0812">Transmembrane</keyword>
<reference evidence="11" key="1">
    <citation type="submission" date="2021-11" db="EMBL/GenBank/DDBJ databases">
        <authorList>
            <person name="Rodrigo-Torres L."/>
            <person name="Arahal R. D."/>
            <person name="Lucena T."/>
        </authorList>
    </citation>
    <scope>NUCLEOTIDE SEQUENCE</scope>
    <source>
        <strain evidence="11">CECT 7929</strain>
    </source>
</reference>
<dbReference type="PANTHER" id="PTHR23535:SF2">
    <property type="entry name" value="SUGAR EFFLUX TRANSPORTER A-RELATED"/>
    <property type="match status" value="1"/>
</dbReference>
<evidence type="ECO:0000259" key="10">
    <source>
        <dbReference type="PROSITE" id="PS50850"/>
    </source>
</evidence>
<feature type="transmembrane region" description="Helical" evidence="9">
    <location>
        <begin position="168"/>
        <end position="186"/>
    </location>
</feature>
<feature type="transmembrane region" description="Helical" evidence="9">
    <location>
        <begin position="142"/>
        <end position="162"/>
    </location>
</feature>
<evidence type="ECO:0000256" key="3">
    <source>
        <dbReference type="ARBA" id="ARBA00022448"/>
    </source>
</evidence>
<feature type="transmembrane region" description="Helical" evidence="9">
    <location>
        <begin position="75"/>
        <end position="94"/>
    </location>
</feature>
<comment type="caution">
    <text evidence="11">The sequence shown here is derived from an EMBL/GenBank/DDBJ whole genome shotgun (WGS) entry which is preliminary data.</text>
</comment>
<evidence type="ECO:0000256" key="9">
    <source>
        <dbReference type="SAM" id="Phobius"/>
    </source>
</evidence>
<gene>
    <name evidence="11" type="primary">setC</name>
    <name evidence="11" type="ORF">VST7929_01562</name>
</gene>
<dbReference type="Pfam" id="PF07690">
    <property type="entry name" value="MFS_1"/>
    <property type="match status" value="1"/>
</dbReference>
<feature type="transmembrane region" description="Helical" evidence="9">
    <location>
        <begin position="283"/>
        <end position="298"/>
    </location>
</feature>
<keyword evidence="12" id="KW-1185">Reference proteome</keyword>
<feature type="transmembrane region" description="Helical" evidence="9">
    <location>
        <begin position="100"/>
        <end position="121"/>
    </location>
</feature>
<protein>
    <submittedName>
        <fullName evidence="11">Sugar efflux transporter C</fullName>
    </submittedName>
</protein>
<comment type="subcellular location">
    <subcellularLocation>
        <location evidence="1">Cell membrane</location>
        <topology evidence="1">Multi-pass membrane protein</topology>
    </subcellularLocation>
</comment>
<proteinExistence type="inferred from homology"/>
<dbReference type="RefSeq" id="WP_237466115.1">
    <property type="nucleotide sequence ID" value="NZ_CAKLDI010000001.1"/>
</dbReference>
<evidence type="ECO:0000313" key="12">
    <source>
        <dbReference type="Proteomes" id="UP000838672"/>
    </source>
</evidence>
<dbReference type="SUPFAM" id="SSF103473">
    <property type="entry name" value="MFS general substrate transporter"/>
    <property type="match status" value="1"/>
</dbReference>
<evidence type="ECO:0000256" key="5">
    <source>
        <dbReference type="ARBA" id="ARBA00022597"/>
    </source>
</evidence>
<feature type="transmembrane region" description="Helical" evidence="9">
    <location>
        <begin position="211"/>
        <end position="235"/>
    </location>
</feature>
<feature type="transmembrane region" description="Helical" evidence="9">
    <location>
        <begin position="368"/>
        <end position="389"/>
    </location>
</feature>
<keyword evidence="8 9" id="KW-0472">Membrane</keyword>
<keyword evidence="4" id="KW-1003">Cell membrane</keyword>
<sequence>MHFISKAAAFILTCFFTGLGGAFFYPLSTLYMVKVLGASPMQLTLFLVSTIITGMLISQRLARYSDYAGWPRKKIVMISLACYSVTVFVCAFNTNYWLALAVAIVINGFSAAAFPQIFALAREYGDKHFSSRSTLFMSTARASIALAWVCGPPLAFSMQSAFGFRYTFLAAAAITCITITVVWLFLPNNICQTVEVPTDEDKTEQEPDRPWYLQFQIMSFLLATTLMFFANNLYVNGLALYLTEVRQIDSAWTGYLMGVAAAIEIPIMLTVGMLAIRLGNRPIIQFGLMCGALFYYVMQQRLEPEQMVQIQLLNGIFVGIIATLAMVEMQNMMRKYMGIGTTLFNNAMLCSNLLTSFSLGIVGRYFGYQAIFIIGMYACFAAMLCLMLPKIRQYIQANKQQTA</sequence>
<dbReference type="Proteomes" id="UP000838672">
    <property type="component" value="Unassembled WGS sequence"/>
</dbReference>
<evidence type="ECO:0000256" key="1">
    <source>
        <dbReference type="ARBA" id="ARBA00004651"/>
    </source>
</evidence>
<evidence type="ECO:0000256" key="6">
    <source>
        <dbReference type="ARBA" id="ARBA00022692"/>
    </source>
</evidence>
<name>A0ABN8DTT3_9VIBR</name>
<accession>A0ABN8DTT3</accession>
<feature type="transmembrane region" description="Helical" evidence="9">
    <location>
        <begin position="310"/>
        <end position="327"/>
    </location>
</feature>
<feature type="transmembrane region" description="Helical" evidence="9">
    <location>
        <begin position="255"/>
        <end position="276"/>
    </location>
</feature>
<dbReference type="CDD" id="cd17471">
    <property type="entry name" value="MFS_Set"/>
    <property type="match status" value="1"/>
</dbReference>
<evidence type="ECO:0000256" key="4">
    <source>
        <dbReference type="ARBA" id="ARBA00022475"/>
    </source>
</evidence>
<dbReference type="PANTHER" id="PTHR23535">
    <property type="entry name" value="SUGAR EFFLUX TRANSPORTER A-RELATED"/>
    <property type="match status" value="1"/>
</dbReference>
<evidence type="ECO:0000313" key="11">
    <source>
        <dbReference type="EMBL" id="CAH0533689.1"/>
    </source>
</evidence>
<dbReference type="EMBL" id="CAKLDI010000001">
    <property type="protein sequence ID" value="CAH0533689.1"/>
    <property type="molecule type" value="Genomic_DNA"/>
</dbReference>
<evidence type="ECO:0000256" key="8">
    <source>
        <dbReference type="ARBA" id="ARBA00023136"/>
    </source>
</evidence>
<dbReference type="InterPro" id="IPR011701">
    <property type="entry name" value="MFS"/>
</dbReference>
<dbReference type="PROSITE" id="PS50850">
    <property type="entry name" value="MFS"/>
    <property type="match status" value="1"/>
</dbReference>
<feature type="domain" description="Major facilitator superfamily (MFS) profile" evidence="10">
    <location>
        <begin position="6"/>
        <end position="393"/>
    </location>
</feature>
<dbReference type="Gene3D" id="1.20.1250.20">
    <property type="entry name" value="MFS general substrate transporter like domains"/>
    <property type="match status" value="2"/>
</dbReference>
<organism evidence="11 12">
    <name type="scientific">Vibrio stylophorae</name>
    <dbReference type="NCBI Taxonomy" id="659351"/>
    <lineage>
        <taxon>Bacteria</taxon>
        <taxon>Pseudomonadati</taxon>
        <taxon>Pseudomonadota</taxon>
        <taxon>Gammaproteobacteria</taxon>
        <taxon>Vibrionales</taxon>
        <taxon>Vibrionaceae</taxon>
        <taxon>Vibrio</taxon>
    </lineage>
</organism>
<evidence type="ECO:0000256" key="7">
    <source>
        <dbReference type="ARBA" id="ARBA00022989"/>
    </source>
</evidence>
<comment type="similarity">
    <text evidence="2">Belongs to the major facilitator superfamily. Set transporter family.</text>
</comment>